<feature type="compositionally biased region" description="Basic and acidic residues" evidence="6">
    <location>
        <begin position="618"/>
        <end position="642"/>
    </location>
</feature>
<dbReference type="Pfam" id="PF12634">
    <property type="entry name" value="Inp1"/>
    <property type="match status" value="1"/>
</dbReference>
<keyword evidence="8" id="KW-1185">Reference proteome</keyword>
<evidence type="ECO:0000256" key="4">
    <source>
        <dbReference type="ARBA" id="ARBA00021397"/>
    </source>
</evidence>
<reference evidence="7 8" key="1">
    <citation type="submission" date="2019-10" db="EMBL/GenBank/DDBJ databases">
        <authorList>
            <person name="Palmer J.M."/>
        </authorList>
    </citation>
    <scope>NUCLEOTIDE SEQUENCE [LARGE SCALE GENOMIC DNA]</scope>
    <source>
        <strain evidence="7 8">TWF694</strain>
    </source>
</reference>
<evidence type="ECO:0000256" key="6">
    <source>
        <dbReference type="SAM" id="MobiDB-lite"/>
    </source>
</evidence>
<dbReference type="InterPro" id="IPR024758">
    <property type="entry name" value="Inp1"/>
</dbReference>
<evidence type="ECO:0000313" key="7">
    <source>
        <dbReference type="EMBL" id="KAK6537960.1"/>
    </source>
</evidence>
<keyword evidence="5" id="KW-0472">Membrane</keyword>
<dbReference type="GO" id="GO:0005780">
    <property type="term" value="C:extrinsic component of intraperoxisomal membrane"/>
    <property type="evidence" value="ECO:0007669"/>
    <property type="project" value="InterPro"/>
</dbReference>
<proteinExistence type="inferred from homology"/>
<dbReference type="AlphaFoldDB" id="A0AAV9X8D7"/>
<feature type="region of interest" description="Disordered" evidence="6">
    <location>
        <begin position="615"/>
        <end position="642"/>
    </location>
</feature>
<evidence type="ECO:0000256" key="1">
    <source>
        <dbReference type="ARBA" id="ARBA00003594"/>
    </source>
</evidence>
<feature type="region of interest" description="Disordered" evidence="6">
    <location>
        <begin position="276"/>
        <end position="318"/>
    </location>
</feature>
<comment type="function">
    <text evidence="1">Required for peroxisome inheritance.</text>
</comment>
<feature type="compositionally biased region" description="Polar residues" evidence="6">
    <location>
        <begin position="495"/>
        <end position="520"/>
    </location>
</feature>
<comment type="similarity">
    <text evidence="3">Belongs to the INP1 family.</text>
</comment>
<evidence type="ECO:0000256" key="2">
    <source>
        <dbReference type="ARBA" id="ARBA00004421"/>
    </source>
</evidence>
<name>A0AAV9X8D7_9PEZI</name>
<dbReference type="GO" id="GO:0045033">
    <property type="term" value="P:peroxisome inheritance"/>
    <property type="evidence" value="ECO:0007669"/>
    <property type="project" value="InterPro"/>
</dbReference>
<protein>
    <recommendedName>
        <fullName evidence="4">Inheritance of peroxisomes protein 1</fullName>
    </recommendedName>
</protein>
<evidence type="ECO:0000256" key="5">
    <source>
        <dbReference type="ARBA" id="ARBA00023136"/>
    </source>
</evidence>
<feature type="compositionally biased region" description="Pro residues" evidence="6">
    <location>
        <begin position="461"/>
        <end position="470"/>
    </location>
</feature>
<dbReference type="Proteomes" id="UP001365542">
    <property type="component" value="Unassembled WGS sequence"/>
</dbReference>
<accession>A0AAV9X8D7</accession>
<feature type="compositionally biased region" description="Low complexity" evidence="6">
    <location>
        <begin position="294"/>
        <end position="313"/>
    </location>
</feature>
<feature type="region of interest" description="Disordered" evidence="6">
    <location>
        <begin position="357"/>
        <end position="397"/>
    </location>
</feature>
<evidence type="ECO:0000256" key="3">
    <source>
        <dbReference type="ARBA" id="ARBA00010707"/>
    </source>
</evidence>
<sequence>MASPNPAPISIPKRDTSPPRRPFTPIRRASTISALSTGSHGGIALTRKFSTSSIYSGGDLSPVDPPSKDDIEVLFQHSARVVSFTIHERDLKGKDVAEYVQSTERTLSTGPMKIYRVKFSTAFLQGGQLLQPLLPRSAGWCMDEARGIFVLRIRRDNYYRLELLEVEDDASQVKALKSVLADTIVFEKSNCPFRPEGQNESFEEPAPLPVFKRSKSVASRAHSRNRGLRRMVSLDSFNPPANGGNHSVSPKLGVPTIQPRMDSTPALPVLSAKSLFEDKPKPHVPRLQVPQYHPRSASPRSSPLRSRSVSPLAQEIPSDVAMIPENRPITAQDRKVLQVDDEVDSLLSARTVESPRLFPLAPSNSDSGTSTPIEIPSDAIGLPISRGRSPERKELKLSSLPTPVAVVVPQAASLPPPQKSPEIAQELSTEPPAVTREDPTKLNLKIDTTTCESRHATPRQSPIPSPPTTPPLLHSTTDSDDDEPVEVLTPESKRGNSFVTNGTPNPVQESPQVVIQNNDPDSLETDILPTSTDLPLSKPFLHEEHIQFTRQSRRFIRSTDHQAARGIFSKTINIAVHKPSNFLLRFMLRVADRILKGAKIYVYYWGDWRNGSVKGKGGRVDERKRGGSVDGRARYTGREEDHGVAVEDDEDDFGVKITGRRRVPYQRRDSI</sequence>
<feature type="region of interest" description="Disordered" evidence="6">
    <location>
        <begin position="412"/>
        <end position="521"/>
    </location>
</feature>
<comment type="subcellular location">
    <subcellularLocation>
        <location evidence="2">Peroxisome membrane</location>
        <topology evidence="2">Peripheral membrane protein</topology>
    </subcellularLocation>
</comment>
<evidence type="ECO:0000313" key="8">
    <source>
        <dbReference type="Proteomes" id="UP001365542"/>
    </source>
</evidence>
<organism evidence="7 8">
    <name type="scientific">Orbilia ellipsospora</name>
    <dbReference type="NCBI Taxonomy" id="2528407"/>
    <lineage>
        <taxon>Eukaryota</taxon>
        <taxon>Fungi</taxon>
        <taxon>Dikarya</taxon>
        <taxon>Ascomycota</taxon>
        <taxon>Pezizomycotina</taxon>
        <taxon>Orbiliomycetes</taxon>
        <taxon>Orbiliales</taxon>
        <taxon>Orbiliaceae</taxon>
        <taxon>Orbilia</taxon>
    </lineage>
</organism>
<dbReference type="EMBL" id="JAVHJO010000008">
    <property type="protein sequence ID" value="KAK6537960.1"/>
    <property type="molecule type" value="Genomic_DNA"/>
</dbReference>
<feature type="compositionally biased region" description="Polar residues" evidence="6">
    <location>
        <begin position="362"/>
        <end position="372"/>
    </location>
</feature>
<gene>
    <name evidence="7" type="ORF">TWF694_010855</name>
</gene>
<feature type="region of interest" description="Disordered" evidence="6">
    <location>
        <begin position="1"/>
        <end position="38"/>
    </location>
</feature>
<comment type="caution">
    <text evidence="7">The sequence shown here is derived from an EMBL/GenBank/DDBJ whole genome shotgun (WGS) entry which is preliminary data.</text>
</comment>